<dbReference type="RefSeq" id="XP_052128557.1">
    <property type="nucleotide sequence ID" value="XM_052272597.1"/>
</dbReference>
<proteinExistence type="predicted"/>
<dbReference type="PROSITE" id="PS50181">
    <property type="entry name" value="FBOX"/>
    <property type="match status" value="1"/>
</dbReference>
<dbReference type="KEGG" id="foc:127750576"/>
<evidence type="ECO:0000313" key="2">
    <source>
        <dbReference type="Proteomes" id="UP000504606"/>
    </source>
</evidence>
<protein>
    <submittedName>
        <fullName evidence="3">Uncharacterized protein LOC127750576</fullName>
    </submittedName>
</protein>
<dbReference type="GeneID" id="127750576"/>
<dbReference type="Pfam" id="PF00646">
    <property type="entry name" value="F-box"/>
    <property type="match status" value="1"/>
</dbReference>
<name>A0A9C6X3S4_FRAOC</name>
<dbReference type="InterPro" id="IPR032675">
    <property type="entry name" value="LRR_dom_sf"/>
</dbReference>
<evidence type="ECO:0000259" key="1">
    <source>
        <dbReference type="PROSITE" id="PS50181"/>
    </source>
</evidence>
<dbReference type="AlphaFoldDB" id="A0A9C6X3S4"/>
<dbReference type="Proteomes" id="UP000504606">
    <property type="component" value="Unplaced"/>
</dbReference>
<organism evidence="2 3">
    <name type="scientific">Frankliniella occidentalis</name>
    <name type="common">Western flower thrips</name>
    <name type="synonym">Euthrips occidentalis</name>
    <dbReference type="NCBI Taxonomy" id="133901"/>
    <lineage>
        <taxon>Eukaryota</taxon>
        <taxon>Metazoa</taxon>
        <taxon>Ecdysozoa</taxon>
        <taxon>Arthropoda</taxon>
        <taxon>Hexapoda</taxon>
        <taxon>Insecta</taxon>
        <taxon>Pterygota</taxon>
        <taxon>Neoptera</taxon>
        <taxon>Paraneoptera</taxon>
        <taxon>Thysanoptera</taxon>
        <taxon>Terebrantia</taxon>
        <taxon>Thripoidea</taxon>
        <taxon>Thripidae</taxon>
        <taxon>Frankliniella</taxon>
    </lineage>
</organism>
<dbReference type="Gene3D" id="1.20.1280.50">
    <property type="match status" value="1"/>
</dbReference>
<dbReference type="CDD" id="cd09917">
    <property type="entry name" value="F-box_SF"/>
    <property type="match status" value="1"/>
</dbReference>
<feature type="domain" description="F-box" evidence="1">
    <location>
        <begin position="6"/>
        <end position="52"/>
    </location>
</feature>
<gene>
    <name evidence="3" type="primary">LOC127750576</name>
</gene>
<reference evidence="3" key="1">
    <citation type="submission" date="2025-08" db="UniProtKB">
        <authorList>
            <consortium name="RefSeq"/>
        </authorList>
    </citation>
    <scope>IDENTIFICATION</scope>
    <source>
        <tissue evidence="3">Whole organism</tissue>
    </source>
</reference>
<dbReference type="InterPro" id="IPR001810">
    <property type="entry name" value="F-box_dom"/>
</dbReference>
<dbReference type="InterPro" id="IPR036047">
    <property type="entry name" value="F-box-like_dom_sf"/>
</dbReference>
<evidence type="ECO:0000313" key="3">
    <source>
        <dbReference type="RefSeq" id="XP_052128557.1"/>
    </source>
</evidence>
<dbReference type="OrthoDB" id="10257471at2759"/>
<keyword evidence="2" id="KW-1185">Reference proteome</keyword>
<dbReference type="Gene3D" id="3.80.10.10">
    <property type="entry name" value="Ribonuclease Inhibitor"/>
    <property type="match status" value="1"/>
</dbReference>
<dbReference type="SMART" id="SM00256">
    <property type="entry name" value="FBOX"/>
    <property type="match status" value="1"/>
</dbReference>
<accession>A0A9C6X3S4</accession>
<dbReference type="SUPFAM" id="SSF81383">
    <property type="entry name" value="F-box domain"/>
    <property type="match status" value="1"/>
</dbReference>
<sequence length="476" mass="51992">MATTSLVTLEQLPDDMIAKVMQHVAVRDVLACRRVSKRFCSVALHWDIWRHRTLSDDEPCAGAVLRLAPCLKTLIVTGRVPTLAATTTGCAVAKLVLRSWSDQPVAFNAAEYALAVRNQESLGRLRILALVLRYPEKTEADVLYRTVAACSGLESLSVVIEPPLQTTQPIVRGPPSSSLTYFRCDVTENSASFVNTILAGHAATLETVEIPNSKLRRGTTAELIAAMPRLRRLQCDNRLVGLQAVGECKALRELHIHLHRDVGGASDRAAHVLLRVKQLQRVHLESYATNIAEEQSTVLADALKALASSGQSRVDRLALEVLGDIQPLLRSLPSLPALRHLSVDVDPNDRLLKSITPATAPALRLLEIVAESGKCPHAWMHGAAVKAALKMNPLLHIQLWSSPLAAGLENCHPQVCKKCVDAYPQGVNGHGVRKMGLYSHDPGACPSPEDHTDVTDWAWSKQMRHTAYAACTWIHV</sequence>